<keyword evidence="3" id="KW-1185">Reference proteome</keyword>
<proteinExistence type="predicted"/>
<name>A0ABD3QFB8_9STRA</name>
<feature type="compositionally biased region" description="Basic and acidic residues" evidence="1">
    <location>
        <begin position="1159"/>
        <end position="1178"/>
    </location>
</feature>
<evidence type="ECO:0000313" key="3">
    <source>
        <dbReference type="Proteomes" id="UP001530315"/>
    </source>
</evidence>
<feature type="compositionally biased region" description="Polar residues" evidence="1">
    <location>
        <begin position="810"/>
        <end position="824"/>
    </location>
</feature>
<feature type="compositionally biased region" description="Polar residues" evidence="1">
    <location>
        <begin position="57"/>
        <end position="69"/>
    </location>
</feature>
<feature type="compositionally biased region" description="Polar residues" evidence="1">
    <location>
        <begin position="782"/>
        <end position="795"/>
    </location>
</feature>
<feature type="region of interest" description="Disordered" evidence="1">
    <location>
        <begin position="136"/>
        <end position="157"/>
    </location>
</feature>
<organism evidence="2 3">
    <name type="scientific">Stephanodiscus triporus</name>
    <dbReference type="NCBI Taxonomy" id="2934178"/>
    <lineage>
        <taxon>Eukaryota</taxon>
        <taxon>Sar</taxon>
        <taxon>Stramenopiles</taxon>
        <taxon>Ochrophyta</taxon>
        <taxon>Bacillariophyta</taxon>
        <taxon>Coscinodiscophyceae</taxon>
        <taxon>Thalassiosirophycidae</taxon>
        <taxon>Stephanodiscales</taxon>
        <taxon>Stephanodiscaceae</taxon>
        <taxon>Stephanodiscus</taxon>
    </lineage>
</organism>
<evidence type="ECO:0000313" key="2">
    <source>
        <dbReference type="EMBL" id="KAL3798461.1"/>
    </source>
</evidence>
<feature type="compositionally biased region" description="Polar residues" evidence="1">
    <location>
        <begin position="630"/>
        <end position="641"/>
    </location>
</feature>
<feature type="compositionally biased region" description="Basic and acidic residues" evidence="1">
    <location>
        <begin position="910"/>
        <end position="922"/>
    </location>
</feature>
<feature type="region of interest" description="Disordered" evidence="1">
    <location>
        <begin position="739"/>
        <end position="828"/>
    </location>
</feature>
<protein>
    <submittedName>
        <fullName evidence="2">Uncharacterized protein</fullName>
    </submittedName>
</protein>
<accession>A0ABD3QFB8</accession>
<feature type="compositionally biased region" description="Basic and acidic residues" evidence="1">
    <location>
        <begin position="85"/>
        <end position="99"/>
    </location>
</feature>
<feature type="region of interest" description="Disordered" evidence="1">
    <location>
        <begin position="246"/>
        <end position="281"/>
    </location>
</feature>
<evidence type="ECO:0000256" key="1">
    <source>
        <dbReference type="SAM" id="MobiDB-lite"/>
    </source>
</evidence>
<dbReference type="EMBL" id="JALLAZ020000297">
    <property type="protein sequence ID" value="KAL3798461.1"/>
    <property type="molecule type" value="Genomic_DNA"/>
</dbReference>
<sequence>MNATGSASLLQQSSGIIGPLSQSSCPVSDGTGSSPNENRPGVSSANLSSVGGGRGRQNASSVVYSTSPKSPSIVMLRARKIMSDAKKIKSAANHDESTSIRRLPSSPSMSETSSDVSSNADIETVTRVSNYIDTLQSKSEGATRTRSSHGPPIRVPAVANSSQTPLLADTMTRYKSTRATARNAIASASVGKKSTNHLCEDIDLEKKSYSADEIVLNCSAESSTENGAQGPVESFPIIVTTRNDKVSESSAARCEPNGDRQSGEGATRTRSSHGPPIRVPAVANSSQTPLLADTMTRYKSTRATARNAIASASVGKKSTNHLCEDIDLEKKSYSADEIVLNCSAESSTENGAQGPVESFPILVTTRKDKVSESSAARCESNGDRQSGEGATQTQSGLLAPTGIAPPVLPAINDSHRPQVLGRTTQCTSTVANAKAANTTDMKRRENTKSGMHDCSMNGDFTSKDSTMNVEKSYMESSPIYVTTENAKVSESNGTRSVQPDETIPTQVCIVPPVRHAVTDSSRTPVLVESTRVKSRLANARNVKPASPTGKRSEQPRHDKIEWKKKWNIESVDGSFPMKDLTLRGEQCPIESSPFPVSTKEGKVSESNVARSAQKDQTPPTRGPYVRHAATDSSHTPVADTTWSKPKLANVRNAKTASPAGKMSERRRRVDTEWRKKWNLASANETLPTTDSAINGENFPVKSSPTMSGEGMTQTQSSLITPNSMAPLVLIDVTDSSRTPVLDETSTLKATNPADKKREPSRHDNIESGKTTYVEAMDETFSNKESSSNVAQNHIESSPILVPTKEDKVSESNVARSAQRDQTPPTRRPYVCHAVTESSRPEETFSNKESTINLAQNHIESAPILVLTKEDKVSESNGARSAQRDQTHSTRALSVRHAVTQSSQTPVLVESTRDKSKVADVRNVKPASPAGRKIELPRCDSSALRIKWDVESADGALPPPKVCTTNRTQCPIESSPRGKQVTIGSHTIRKDVNYYAVLSQIQKAVRLDNVSMSLGKILADSARRGMSMDAVTEIFKLEMLKARGHQETGNDSESSDGDNIPGNMKDEAIPTPTKTAFSIRVANEGSAISAQGRQDVMTNVSVKVAADMLELLHLCDEVNALFSRNIAKMNNHVADSSAVVLSSSLATNMNGSGQSVAEEAQERSSHDEILSEKKSNHMDSELVHEDSEDELSFQGFTDAQLHHLEQQLRDADLLPQVCIDDAVEQSLGCARSATKNVEDIDAFFARFSIQNNDKAVQKQCKETPQNKCESEEVKNECGENCFPEDQAHVDKNLIKNIAGSRPRRDPLLELPVGKNENINQGDTAIHSPNHLRSRKVSWESSVATAHEKKCVLPREKRLAGHSGYLNIDFYSLYDATAVIAEDEDIDKAPWEYRDVGQRFLHEKSLESRNWFGSFEIKRGNDRAPNPVCRPKSVEITVTRIAEEGEWSEDWFTTWKSRRDNPNNLVAFDQDETLSTLETHKKCTIGKKVVVEIGSLCPVRVRAGEHVSRVHTDYTSSLRQSRWRKKYVNGLFI</sequence>
<feature type="compositionally biased region" description="Basic and acidic residues" evidence="1">
    <location>
        <begin position="550"/>
        <end position="559"/>
    </location>
</feature>
<feature type="region of interest" description="Disordered" evidence="1">
    <location>
        <begin position="85"/>
        <end position="121"/>
    </location>
</feature>
<reference evidence="2 3" key="1">
    <citation type="submission" date="2024-10" db="EMBL/GenBank/DDBJ databases">
        <title>Updated reference genomes for cyclostephanoid diatoms.</title>
        <authorList>
            <person name="Roberts W.R."/>
            <person name="Alverson A.J."/>
        </authorList>
    </citation>
    <scope>NUCLEOTIDE SEQUENCE [LARGE SCALE GENOMIC DNA]</scope>
    <source>
        <strain evidence="2 3">AJA276-08</strain>
    </source>
</reference>
<feature type="region of interest" description="Disordered" evidence="1">
    <location>
        <begin position="1042"/>
        <end position="1069"/>
    </location>
</feature>
<comment type="caution">
    <text evidence="2">The sequence shown here is derived from an EMBL/GenBank/DDBJ whole genome shotgun (WGS) entry which is preliminary data.</text>
</comment>
<feature type="compositionally biased region" description="Polar residues" evidence="1">
    <location>
        <begin position="1"/>
        <end position="49"/>
    </location>
</feature>
<dbReference type="Proteomes" id="UP001530315">
    <property type="component" value="Unassembled WGS sequence"/>
</dbReference>
<feature type="compositionally biased region" description="Low complexity" evidence="1">
    <location>
        <begin position="105"/>
        <end position="118"/>
    </location>
</feature>
<feature type="region of interest" description="Disordered" evidence="1">
    <location>
        <begin position="1"/>
        <end position="69"/>
    </location>
</feature>
<feature type="region of interest" description="Disordered" evidence="1">
    <location>
        <begin position="1148"/>
        <end position="1178"/>
    </location>
</feature>
<feature type="compositionally biased region" description="Polar residues" evidence="1">
    <location>
        <begin position="604"/>
        <end position="619"/>
    </location>
</feature>
<feature type="region of interest" description="Disordered" evidence="1">
    <location>
        <begin position="871"/>
        <end position="931"/>
    </location>
</feature>
<feature type="region of interest" description="Disordered" evidence="1">
    <location>
        <begin position="588"/>
        <end position="641"/>
    </location>
</feature>
<gene>
    <name evidence="2" type="ORF">ACHAW5_007413</name>
</gene>
<feature type="compositionally biased region" description="Polar residues" evidence="1">
    <location>
        <begin position="136"/>
        <end position="145"/>
    </location>
</feature>
<feature type="region of interest" description="Disordered" evidence="1">
    <location>
        <begin position="443"/>
        <end position="463"/>
    </location>
</feature>
<feature type="region of interest" description="Disordered" evidence="1">
    <location>
        <begin position="536"/>
        <end position="559"/>
    </location>
</feature>
<feature type="compositionally biased region" description="Polar residues" evidence="1">
    <location>
        <begin position="739"/>
        <end position="749"/>
    </location>
</feature>
<feature type="region of interest" description="Disordered" evidence="1">
    <location>
        <begin position="370"/>
        <end position="414"/>
    </location>
</feature>
<feature type="compositionally biased region" description="Basic and acidic residues" evidence="1">
    <location>
        <begin position="753"/>
        <end position="766"/>
    </location>
</feature>